<dbReference type="InterPro" id="IPR032432">
    <property type="entry name" value="Radical_SAM_C"/>
</dbReference>
<dbReference type="GO" id="GO:0002926">
    <property type="term" value="P:tRNA wobble base 5-methoxycarbonylmethyl-2-thiouridinylation"/>
    <property type="evidence" value="ECO:0007669"/>
    <property type="project" value="TreeGrafter"/>
</dbReference>
<dbReference type="GO" id="GO:0046872">
    <property type="term" value="F:metal ion binding"/>
    <property type="evidence" value="ECO:0007669"/>
    <property type="project" value="UniProtKB-KW"/>
</dbReference>
<dbReference type="Pfam" id="PF04055">
    <property type="entry name" value="Radical_SAM"/>
    <property type="match status" value="1"/>
</dbReference>
<dbReference type="OrthoDB" id="9815044at2"/>
<dbReference type="InterPro" id="IPR023404">
    <property type="entry name" value="rSAM_horseshoe"/>
</dbReference>
<comment type="caution">
    <text evidence="8">The sequence shown here is derived from an EMBL/GenBank/DDBJ whole genome shotgun (WGS) entry which is preliminary data.</text>
</comment>
<evidence type="ECO:0000256" key="2">
    <source>
        <dbReference type="ARBA" id="ARBA00022485"/>
    </source>
</evidence>
<organism evidence="8 9">
    <name type="scientific">Anaerococcus nagyae</name>
    <dbReference type="NCBI Taxonomy" id="1755241"/>
    <lineage>
        <taxon>Bacteria</taxon>
        <taxon>Bacillati</taxon>
        <taxon>Bacillota</taxon>
        <taxon>Tissierellia</taxon>
        <taxon>Tissierellales</taxon>
        <taxon>Peptoniphilaceae</taxon>
        <taxon>Anaerococcus</taxon>
    </lineage>
</organism>
<accession>A0A3E2TJJ6</accession>
<sequence length="363" mass="41959">MIKKEYIIPIFIPFLGCPHDCAFCNQVKITNYKDTMKPNKVIGEIEKNLTYFPKTDNIKEIAFFGGSFTGLDKDVMIGYLELAREYKEKGIIDRIRLSTRPDYINNSILDILEEYKVDVIELGIQSLCQDVLDYNDRGHSVIESYEASKLIKEYGFTLGHQIMPGLYKDNFEKTIDTVIKSIKSGPDIVRIYPTLVIKDTKLAMLYEKGIYKPLSLKDAIEVSAEAAILYKYAEINIIRIGLQTTENINEGEDVIAGPFHPAMRQLVESEIYKKYIEELIKTYDLKNEITIYTNDRNISLISGNNKSNKNYFYEKYKLNIKFKTNNEEFIAFNNKKIDFDLDKFIKAYVKKNYGGDLILDSKV</sequence>
<evidence type="ECO:0000313" key="9">
    <source>
        <dbReference type="Proteomes" id="UP000261011"/>
    </source>
</evidence>
<evidence type="ECO:0000256" key="3">
    <source>
        <dbReference type="ARBA" id="ARBA00022691"/>
    </source>
</evidence>
<dbReference type="SFLD" id="SFLDS00029">
    <property type="entry name" value="Radical_SAM"/>
    <property type="match status" value="1"/>
</dbReference>
<keyword evidence="2" id="KW-0004">4Fe-4S</keyword>
<evidence type="ECO:0000256" key="4">
    <source>
        <dbReference type="ARBA" id="ARBA00022723"/>
    </source>
</evidence>
<dbReference type="Gene3D" id="3.80.30.20">
    <property type="entry name" value="tm_1862 like domain"/>
    <property type="match status" value="1"/>
</dbReference>
<dbReference type="PANTHER" id="PTHR11135:SF0">
    <property type="entry name" value="ELONGATOR COMPLEX PROTEIN 3"/>
    <property type="match status" value="1"/>
</dbReference>
<dbReference type="SFLD" id="SFLDG01082">
    <property type="entry name" value="B12-binding_domain_containing"/>
    <property type="match status" value="1"/>
</dbReference>
<comment type="cofactor">
    <cofactor evidence="1">
        <name>[4Fe-4S] cluster</name>
        <dbReference type="ChEBI" id="CHEBI:49883"/>
    </cofactor>
</comment>
<evidence type="ECO:0000313" key="8">
    <source>
        <dbReference type="EMBL" id="RGB77145.1"/>
    </source>
</evidence>
<dbReference type="SUPFAM" id="SSF102114">
    <property type="entry name" value="Radical SAM enzymes"/>
    <property type="match status" value="1"/>
</dbReference>
<keyword evidence="3" id="KW-0949">S-adenosyl-L-methionine</keyword>
<dbReference type="GO" id="GO:0051539">
    <property type="term" value="F:4 iron, 4 sulfur cluster binding"/>
    <property type="evidence" value="ECO:0007669"/>
    <property type="project" value="UniProtKB-KW"/>
</dbReference>
<dbReference type="GO" id="GO:0003824">
    <property type="term" value="F:catalytic activity"/>
    <property type="evidence" value="ECO:0007669"/>
    <property type="project" value="InterPro"/>
</dbReference>
<keyword evidence="4" id="KW-0479">Metal-binding</keyword>
<dbReference type="InterPro" id="IPR006638">
    <property type="entry name" value="Elp3/MiaA/NifB-like_rSAM"/>
</dbReference>
<reference evidence="8 9" key="1">
    <citation type="submission" date="2018-08" db="EMBL/GenBank/DDBJ databases">
        <title>A genome reference for cultivated species of the human gut microbiota.</title>
        <authorList>
            <person name="Zou Y."/>
            <person name="Xue W."/>
            <person name="Luo G."/>
        </authorList>
    </citation>
    <scope>NUCLEOTIDE SEQUENCE [LARGE SCALE GENOMIC DNA]</scope>
    <source>
        <strain evidence="8 9">OF01-3</strain>
    </source>
</reference>
<evidence type="ECO:0000256" key="5">
    <source>
        <dbReference type="ARBA" id="ARBA00023004"/>
    </source>
</evidence>
<dbReference type="AlphaFoldDB" id="A0A3E2TJJ6"/>
<dbReference type="Proteomes" id="UP000261011">
    <property type="component" value="Unassembled WGS sequence"/>
</dbReference>
<gene>
    <name evidence="8" type="ORF">DXA39_02660</name>
</gene>
<dbReference type="RefSeq" id="WP_117520835.1">
    <property type="nucleotide sequence ID" value="NZ_QVEU01000002.1"/>
</dbReference>
<dbReference type="GO" id="GO:0005737">
    <property type="term" value="C:cytoplasm"/>
    <property type="evidence" value="ECO:0007669"/>
    <property type="project" value="TreeGrafter"/>
</dbReference>
<keyword evidence="9" id="KW-1185">Reference proteome</keyword>
<dbReference type="PROSITE" id="PS51918">
    <property type="entry name" value="RADICAL_SAM"/>
    <property type="match status" value="1"/>
</dbReference>
<dbReference type="Pfam" id="PF16199">
    <property type="entry name" value="Radical_SAM_C"/>
    <property type="match status" value="1"/>
</dbReference>
<protein>
    <submittedName>
        <fullName evidence="8">Radical SAM protein</fullName>
    </submittedName>
</protein>
<dbReference type="PANTHER" id="PTHR11135">
    <property type="entry name" value="HISTONE ACETYLTRANSFERASE-RELATED"/>
    <property type="match status" value="1"/>
</dbReference>
<name>A0A3E2TJJ6_9FIRM</name>
<evidence type="ECO:0000256" key="1">
    <source>
        <dbReference type="ARBA" id="ARBA00001966"/>
    </source>
</evidence>
<dbReference type="InterPro" id="IPR007197">
    <property type="entry name" value="rSAM"/>
</dbReference>
<proteinExistence type="predicted"/>
<evidence type="ECO:0000256" key="6">
    <source>
        <dbReference type="ARBA" id="ARBA00023014"/>
    </source>
</evidence>
<dbReference type="InterPro" id="IPR058240">
    <property type="entry name" value="rSAM_sf"/>
</dbReference>
<dbReference type="InterPro" id="IPR039661">
    <property type="entry name" value="ELP3"/>
</dbReference>
<keyword evidence="6" id="KW-0411">Iron-sulfur</keyword>
<dbReference type="SFLD" id="SFLDG01086">
    <property type="entry name" value="elongater_protein-like"/>
    <property type="match status" value="1"/>
</dbReference>
<dbReference type="CDD" id="cd01335">
    <property type="entry name" value="Radical_SAM"/>
    <property type="match status" value="1"/>
</dbReference>
<dbReference type="SMART" id="SM00729">
    <property type="entry name" value="Elp3"/>
    <property type="match status" value="1"/>
</dbReference>
<dbReference type="EMBL" id="QVEU01000002">
    <property type="protein sequence ID" value="RGB77145.1"/>
    <property type="molecule type" value="Genomic_DNA"/>
</dbReference>
<feature type="domain" description="Radical SAM core" evidence="7">
    <location>
        <begin position="1"/>
        <end position="243"/>
    </location>
</feature>
<keyword evidence="5" id="KW-0408">Iron</keyword>
<evidence type="ECO:0000259" key="7">
    <source>
        <dbReference type="PROSITE" id="PS51918"/>
    </source>
</evidence>